<keyword evidence="3" id="KW-1185">Reference proteome</keyword>
<sequence length="103" mass="11562">MGDTFRDPLDHVRTTRPHAGESLIDVMSWPGYLFMVVGVIAVFRCLVALGTGHDGRSLISGAIAIAAMTVGLVWLKVERGRVRKLENRWYEEHPEAYRQRPAS</sequence>
<evidence type="ECO:0000256" key="1">
    <source>
        <dbReference type="SAM" id="Phobius"/>
    </source>
</evidence>
<dbReference type="NCBIfam" id="NF041247">
    <property type="entry name" value="UsfY"/>
    <property type="match status" value="1"/>
</dbReference>
<name>A0A7I9Z5Z7_9MYCO</name>
<dbReference type="EMBL" id="BLLA01000001">
    <property type="protein sequence ID" value="GFG96380.1"/>
    <property type="molecule type" value="Genomic_DNA"/>
</dbReference>
<dbReference type="Proteomes" id="UP000465301">
    <property type="component" value="Unassembled WGS sequence"/>
</dbReference>
<dbReference type="RefSeq" id="WP_163709146.1">
    <property type="nucleotide sequence ID" value="NZ_BLLA01000001.1"/>
</dbReference>
<comment type="caution">
    <text evidence="2">The sequence shown here is derived from an EMBL/GenBank/DDBJ whole genome shotgun (WGS) entry which is preliminary data.</text>
</comment>
<organism evidence="2 3">
    <name type="scientific">Mycobacterium timonense</name>
    <dbReference type="NCBI Taxonomy" id="701043"/>
    <lineage>
        <taxon>Bacteria</taxon>
        <taxon>Bacillati</taxon>
        <taxon>Actinomycetota</taxon>
        <taxon>Actinomycetes</taxon>
        <taxon>Mycobacteriales</taxon>
        <taxon>Mycobacteriaceae</taxon>
        <taxon>Mycobacterium</taxon>
        <taxon>Mycobacterium avium complex (MAC)</taxon>
    </lineage>
</organism>
<evidence type="ECO:0008006" key="4">
    <source>
        <dbReference type="Google" id="ProtNLM"/>
    </source>
</evidence>
<gene>
    <name evidence="2" type="ORF">MTIM_22590</name>
</gene>
<protein>
    <recommendedName>
        <fullName evidence="4">UsfY protein</fullName>
    </recommendedName>
</protein>
<evidence type="ECO:0000313" key="3">
    <source>
        <dbReference type="Proteomes" id="UP000465301"/>
    </source>
</evidence>
<keyword evidence="1" id="KW-0472">Membrane</keyword>
<evidence type="ECO:0000313" key="2">
    <source>
        <dbReference type="EMBL" id="GFG96380.1"/>
    </source>
</evidence>
<keyword evidence="1" id="KW-0812">Transmembrane</keyword>
<proteinExistence type="predicted"/>
<feature type="transmembrane region" description="Helical" evidence="1">
    <location>
        <begin position="32"/>
        <end position="51"/>
    </location>
</feature>
<dbReference type="InterPro" id="IPR049606">
    <property type="entry name" value="UsfY-like"/>
</dbReference>
<accession>A0A7I9Z5Z7</accession>
<dbReference type="AlphaFoldDB" id="A0A7I9Z5Z7"/>
<feature type="transmembrane region" description="Helical" evidence="1">
    <location>
        <begin position="57"/>
        <end position="75"/>
    </location>
</feature>
<reference evidence="2 3" key="1">
    <citation type="journal article" date="2019" name="Emerg. Microbes Infect.">
        <title>Comprehensive subspecies identification of 175 nontuberculous mycobacteria species based on 7547 genomic profiles.</title>
        <authorList>
            <person name="Matsumoto Y."/>
            <person name="Kinjo T."/>
            <person name="Motooka D."/>
            <person name="Nabeya D."/>
            <person name="Jung N."/>
            <person name="Uechi K."/>
            <person name="Horii T."/>
            <person name="Iida T."/>
            <person name="Fujita J."/>
            <person name="Nakamura S."/>
        </authorList>
    </citation>
    <scope>NUCLEOTIDE SEQUENCE [LARGE SCALE GENOMIC DNA]</scope>
    <source>
        <strain evidence="2 3">JCM 30726</strain>
    </source>
</reference>
<keyword evidence="1" id="KW-1133">Transmembrane helix</keyword>